<dbReference type="CDD" id="cd17546">
    <property type="entry name" value="REC_hyHK_CKI1_RcsC-like"/>
    <property type="match status" value="1"/>
</dbReference>
<feature type="domain" description="Response regulatory" evidence="14">
    <location>
        <begin position="461"/>
        <end position="583"/>
    </location>
</feature>
<dbReference type="InterPro" id="IPR011006">
    <property type="entry name" value="CheY-like_superfamily"/>
</dbReference>
<dbReference type="FunFam" id="1.10.287.130:FF:000002">
    <property type="entry name" value="Two-component osmosensing histidine kinase"/>
    <property type="match status" value="1"/>
</dbReference>
<proteinExistence type="predicted"/>
<keyword evidence="12" id="KW-0812">Transmembrane</keyword>
<dbReference type="InterPro" id="IPR004358">
    <property type="entry name" value="Sig_transdc_His_kin-like_C"/>
</dbReference>
<dbReference type="PRINTS" id="PR00344">
    <property type="entry name" value="BCTRLSENSOR"/>
</dbReference>
<dbReference type="GO" id="GO:0000155">
    <property type="term" value="F:phosphorelay sensor kinase activity"/>
    <property type="evidence" value="ECO:0007669"/>
    <property type="project" value="InterPro"/>
</dbReference>
<organism evidence="16 17">
    <name type="scientific">Sphingomicrobium sediminis</name>
    <dbReference type="NCBI Taxonomy" id="2950949"/>
    <lineage>
        <taxon>Bacteria</taxon>
        <taxon>Pseudomonadati</taxon>
        <taxon>Pseudomonadota</taxon>
        <taxon>Alphaproteobacteria</taxon>
        <taxon>Sphingomonadales</taxon>
        <taxon>Sphingomonadaceae</taxon>
        <taxon>Sphingomicrobium</taxon>
    </lineage>
</organism>
<dbReference type="SUPFAM" id="SSF55874">
    <property type="entry name" value="ATPase domain of HSP90 chaperone/DNA topoisomerase II/histidine kinase"/>
    <property type="match status" value="1"/>
</dbReference>
<dbReference type="SUPFAM" id="SSF52172">
    <property type="entry name" value="CheY-like"/>
    <property type="match status" value="1"/>
</dbReference>
<dbReference type="SMART" id="SM00448">
    <property type="entry name" value="REC"/>
    <property type="match status" value="1"/>
</dbReference>
<dbReference type="InterPro" id="IPR000014">
    <property type="entry name" value="PAS"/>
</dbReference>
<dbReference type="FunFam" id="3.30.565.10:FF:000010">
    <property type="entry name" value="Sensor histidine kinase RcsC"/>
    <property type="match status" value="1"/>
</dbReference>
<evidence type="ECO:0000256" key="5">
    <source>
        <dbReference type="ARBA" id="ARBA00022741"/>
    </source>
</evidence>
<evidence type="ECO:0000313" key="16">
    <source>
        <dbReference type="EMBL" id="MCM8557671.1"/>
    </source>
</evidence>
<dbReference type="EMBL" id="JAMSHT010000001">
    <property type="protein sequence ID" value="MCM8557671.1"/>
    <property type="molecule type" value="Genomic_DNA"/>
</dbReference>
<evidence type="ECO:0000313" key="17">
    <source>
        <dbReference type="Proteomes" id="UP001155128"/>
    </source>
</evidence>
<dbReference type="PANTHER" id="PTHR43047">
    <property type="entry name" value="TWO-COMPONENT HISTIDINE PROTEIN KINASE"/>
    <property type="match status" value="1"/>
</dbReference>
<feature type="domain" description="Histidine kinase" evidence="13">
    <location>
        <begin position="219"/>
        <end position="439"/>
    </location>
</feature>
<dbReference type="SUPFAM" id="SSF47384">
    <property type="entry name" value="Homodimeric domain of signal transducing histidine kinase"/>
    <property type="match status" value="1"/>
</dbReference>
<dbReference type="InterPro" id="IPR036097">
    <property type="entry name" value="HisK_dim/P_sf"/>
</dbReference>
<dbReference type="Gene3D" id="3.30.565.10">
    <property type="entry name" value="Histidine kinase-like ATPase, C-terminal domain"/>
    <property type="match status" value="1"/>
</dbReference>
<dbReference type="Gene3D" id="1.10.287.130">
    <property type="match status" value="1"/>
</dbReference>
<evidence type="ECO:0000256" key="2">
    <source>
        <dbReference type="ARBA" id="ARBA00012438"/>
    </source>
</evidence>
<dbReference type="Gene3D" id="3.30.450.20">
    <property type="entry name" value="PAS domain"/>
    <property type="match status" value="1"/>
</dbReference>
<evidence type="ECO:0000256" key="6">
    <source>
        <dbReference type="ARBA" id="ARBA00022777"/>
    </source>
</evidence>
<dbReference type="CDD" id="cd00082">
    <property type="entry name" value="HisKA"/>
    <property type="match status" value="1"/>
</dbReference>
<dbReference type="SUPFAM" id="SSF55785">
    <property type="entry name" value="PYP-like sensor domain (PAS domain)"/>
    <property type="match status" value="1"/>
</dbReference>
<sequence length="599" mass="66190">MSRRANLVTIAAVACIYLTARLAGFGMVATACFVVLLAILVINDARIWKMTRQQNRNLSRQSEQRRVALEELEESNRLLLMTEATAHVGHWRIDLESEELYWSDETCRIHGVPAGCKPEMSKAIEFFHPDDRHIVTDAVDHAARTGEGYRFTARLVREDGEIRTVESVAKVEQDEKGHAIGLFGVFWDRTEELQREDALRRALKAAKHATSAKSRFLANMSHEIRTPMNGVIGFTDLLLAEPLSERQRRYVQLISDSGRSMLQLLNDILDISKIEAGSLELAVEPVDIRAKLEDCADIMRAAAEAKGISITVEVADDVPQLIAGDRLRFRQILLNLLGNAVKFTDEGGVVMNAHVELGDGARELVIDVIDSGIGIGKAKREMVFQSFGQADATTARKFGGSGLGLSISRNLAELMDGSLEVESELGVGSTFTIRLPIKEVAVRKLEDMAEARRASSPGKGRVLIAEDNEVNQMLSKAMCERLGLESDIAENGREAVEKIELARETGHLHDLILMDLQMPEMDGLEATRNLRAIGYDAERLPIVALTANAFREDIDACLAAGMQDHLTKPVRLEDMQAMLAKWMPRHAGGDPVEEVRAAV</sequence>
<dbReference type="Proteomes" id="UP001155128">
    <property type="component" value="Unassembled WGS sequence"/>
</dbReference>
<keyword evidence="12" id="KW-0472">Membrane</keyword>
<dbReference type="InterPro" id="IPR000700">
    <property type="entry name" value="PAS-assoc_C"/>
</dbReference>
<dbReference type="Gene3D" id="3.40.50.2300">
    <property type="match status" value="1"/>
</dbReference>
<dbReference type="PROSITE" id="PS51257">
    <property type="entry name" value="PROKAR_LIPOPROTEIN"/>
    <property type="match status" value="1"/>
</dbReference>
<dbReference type="GO" id="GO:0005524">
    <property type="term" value="F:ATP binding"/>
    <property type="evidence" value="ECO:0007669"/>
    <property type="project" value="UniProtKB-KW"/>
</dbReference>
<dbReference type="InterPro" id="IPR001789">
    <property type="entry name" value="Sig_transdc_resp-reg_receiver"/>
</dbReference>
<evidence type="ECO:0000259" key="14">
    <source>
        <dbReference type="PROSITE" id="PS50110"/>
    </source>
</evidence>
<feature type="modified residue" description="4-aspartylphosphate" evidence="11">
    <location>
        <position position="515"/>
    </location>
</feature>
<dbReference type="Pfam" id="PF00072">
    <property type="entry name" value="Response_reg"/>
    <property type="match status" value="1"/>
</dbReference>
<dbReference type="Pfam" id="PF08447">
    <property type="entry name" value="PAS_3"/>
    <property type="match status" value="1"/>
</dbReference>
<name>A0A9X2EJ06_9SPHN</name>
<keyword evidence="17" id="KW-1185">Reference proteome</keyword>
<keyword evidence="3 11" id="KW-0597">Phosphoprotein</keyword>
<protein>
    <recommendedName>
        <fullName evidence="10">Sensory/regulatory protein RpfC</fullName>
        <ecNumber evidence="2">2.7.13.3</ecNumber>
    </recommendedName>
</protein>
<dbReference type="InterPro" id="IPR013655">
    <property type="entry name" value="PAS_fold_3"/>
</dbReference>
<evidence type="ECO:0000256" key="11">
    <source>
        <dbReference type="PROSITE-ProRule" id="PRU00169"/>
    </source>
</evidence>
<keyword evidence="7 16" id="KW-0067">ATP-binding</keyword>
<dbReference type="CDD" id="cd00130">
    <property type="entry name" value="PAS"/>
    <property type="match status" value="1"/>
</dbReference>
<dbReference type="InterPro" id="IPR003661">
    <property type="entry name" value="HisK_dim/P_dom"/>
</dbReference>
<evidence type="ECO:0000256" key="10">
    <source>
        <dbReference type="ARBA" id="ARBA00068150"/>
    </source>
</evidence>
<evidence type="ECO:0000256" key="3">
    <source>
        <dbReference type="ARBA" id="ARBA00022553"/>
    </source>
</evidence>
<keyword evidence="6" id="KW-0418">Kinase</keyword>
<evidence type="ECO:0000256" key="12">
    <source>
        <dbReference type="SAM" id="Phobius"/>
    </source>
</evidence>
<keyword evidence="5" id="KW-0547">Nucleotide-binding</keyword>
<dbReference type="Pfam" id="PF02518">
    <property type="entry name" value="HATPase_c"/>
    <property type="match status" value="1"/>
</dbReference>
<comment type="caution">
    <text evidence="16">The sequence shown here is derived from an EMBL/GenBank/DDBJ whole genome shotgun (WGS) entry which is preliminary data.</text>
</comment>
<dbReference type="Gene3D" id="2.10.70.100">
    <property type="match status" value="1"/>
</dbReference>
<dbReference type="SMART" id="SM00387">
    <property type="entry name" value="HATPase_c"/>
    <property type="match status" value="1"/>
</dbReference>
<evidence type="ECO:0000256" key="4">
    <source>
        <dbReference type="ARBA" id="ARBA00022679"/>
    </source>
</evidence>
<evidence type="ECO:0000256" key="7">
    <source>
        <dbReference type="ARBA" id="ARBA00022840"/>
    </source>
</evidence>
<keyword evidence="12" id="KW-1133">Transmembrane helix</keyword>
<dbReference type="InterPro" id="IPR035965">
    <property type="entry name" value="PAS-like_dom_sf"/>
</dbReference>
<dbReference type="RefSeq" id="WP_252113931.1">
    <property type="nucleotide sequence ID" value="NZ_JAMSHT010000001.1"/>
</dbReference>
<dbReference type="AlphaFoldDB" id="A0A9X2EJ06"/>
<evidence type="ECO:0000256" key="1">
    <source>
        <dbReference type="ARBA" id="ARBA00000085"/>
    </source>
</evidence>
<dbReference type="PANTHER" id="PTHR43047:SF78">
    <property type="entry name" value="SENSORY_REGULATORY PROTEIN RPFC"/>
    <property type="match status" value="1"/>
</dbReference>
<dbReference type="PROSITE" id="PS50110">
    <property type="entry name" value="RESPONSE_REGULATORY"/>
    <property type="match status" value="1"/>
</dbReference>
<evidence type="ECO:0000256" key="9">
    <source>
        <dbReference type="ARBA" id="ARBA00064003"/>
    </source>
</evidence>
<comment type="catalytic activity">
    <reaction evidence="1">
        <text>ATP + protein L-histidine = ADP + protein N-phospho-L-histidine.</text>
        <dbReference type="EC" id="2.7.13.3"/>
    </reaction>
</comment>
<dbReference type="EC" id="2.7.13.3" evidence="2"/>
<feature type="domain" description="PAC" evidence="15">
    <location>
        <begin position="149"/>
        <end position="201"/>
    </location>
</feature>
<evidence type="ECO:0000256" key="8">
    <source>
        <dbReference type="ARBA" id="ARBA00023012"/>
    </source>
</evidence>
<reference evidence="16" key="1">
    <citation type="submission" date="2022-06" db="EMBL/GenBank/DDBJ databases">
        <title>Sphingomicrobium sedimins sp. nov., a marine bacterium isolated from tidal flat.</title>
        <authorList>
            <person name="Kim C.-H."/>
            <person name="Yoo Y."/>
            <person name="Kim J.-J."/>
        </authorList>
    </citation>
    <scope>NUCLEOTIDE SEQUENCE</scope>
    <source>
        <strain evidence="16">GRR-S6-50</strain>
    </source>
</reference>
<keyword evidence="4" id="KW-0808">Transferase</keyword>
<dbReference type="InterPro" id="IPR036890">
    <property type="entry name" value="HATPase_C_sf"/>
</dbReference>
<keyword evidence="8" id="KW-0902">Two-component regulatory system</keyword>
<evidence type="ECO:0000259" key="13">
    <source>
        <dbReference type="PROSITE" id="PS50109"/>
    </source>
</evidence>
<dbReference type="SMART" id="SM00388">
    <property type="entry name" value="HisKA"/>
    <property type="match status" value="1"/>
</dbReference>
<dbReference type="Pfam" id="PF00512">
    <property type="entry name" value="HisKA"/>
    <property type="match status" value="1"/>
</dbReference>
<dbReference type="PROSITE" id="PS50109">
    <property type="entry name" value="HIS_KIN"/>
    <property type="match status" value="1"/>
</dbReference>
<dbReference type="PROSITE" id="PS50113">
    <property type="entry name" value="PAC"/>
    <property type="match status" value="1"/>
</dbReference>
<accession>A0A9X2EJ06</accession>
<dbReference type="InterPro" id="IPR003594">
    <property type="entry name" value="HATPase_dom"/>
</dbReference>
<dbReference type="CDD" id="cd16922">
    <property type="entry name" value="HATPase_EvgS-ArcB-TorS-like"/>
    <property type="match status" value="1"/>
</dbReference>
<comment type="subunit">
    <text evidence="9">At low DSF concentrations, interacts with RpfF.</text>
</comment>
<feature type="transmembrane region" description="Helical" evidence="12">
    <location>
        <begin position="20"/>
        <end position="42"/>
    </location>
</feature>
<dbReference type="InterPro" id="IPR005467">
    <property type="entry name" value="His_kinase_dom"/>
</dbReference>
<evidence type="ECO:0000259" key="15">
    <source>
        <dbReference type="PROSITE" id="PS50113"/>
    </source>
</evidence>
<gene>
    <name evidence="16" type="ORF">NDO55_07540</name>
</gene>